<dbReference type="PANTHER" id="PTHR33755:SF9">
    <property type="entry name" value="TOXIN PARE1"/>
    <property type="match status" value="1"/>
</dbReference>
<keyword evidence="2" id="KW-1277">Toxin-antitoxin system</keyword>
<dbReference type="InterPro" id="IPR028344">
    <property type="entry name" value="ParE1/4"/>
</dbReference>
<dbReference type="Gene3D" id="3.30.2310.20">
    <property type="entry name" value="RelE-like"/>
    <property type="match status" value="1"/>
</dbReference>
<dbReference type="PANTHER" id="PTHR33755">
    <property type="entry name" value="TOXIN PARE1-RELATED"/>
    <property type="match status" value="1"/>
</dbReference>
<evidence type="ECO:0000256" key="3">
    <source>
        <dbReference type="PIRNR" id="PIRNR029218"/>
    </source>
</evidence>
<comment type="similarity">
    <text evidence="1 3">Belongs to the RelE toxin family.</text>
</comment>
<reference evidence="4" key="1">
    <citation type="submission" date="2023-07" db="EMBL/GenBank/DDBJ databases">
        <title>Two novel species in the genus Flavivirga.</title>
        <authorList>
            <person name="Kwon K."/>
        </authorList>
    </citation>
    <scope>NUCLEOTIDE SEQUENCE</scope>
    <source>
        <strain evidence="4">KACC 14158</strain>
    </source>
</reference>
<protein>
    <recommendedName>
        <fullName evidence="3">Toxin</fullName>
    </recommendedName>
</protein>
<dbReference type="EMBL" id="JAUOEL010000012">
    <property type="protein sequence ID" value="MDO5977073.1"/>
    <property type="molecule type" value="Genomic_DNA"/>
</dbReference>
<evidence type="ECO:0000256" key="1">
    <source>
        <dbReference type="ARBA" id="ARBA00006226"/>
    </source>
</evidence>
<proteinExistence type="inferred from homology"/>
<sequence length="103" mass="12393">MDKYILSRKTQEDIDELFDCGIHHFGNDKALDYLLGLRTYFKSIQENPEIGKKRNEIKKDLLSFPYNSHIIFYRVFLNHIRIVRVLHGRKDIPAQFKIRKRSE</sequence>
<evidence type="ECO:0000313" key="4">
    <source>
        <dbReference type="EMBL" id="MDO5977073.1"/>
    </source>
</evidence>
<dbReference type="InterPro" id="IPR051803">
    <property type="entry name" value="TA_system_RelE-like_toxin"/>
</dbReference>
<dbReference type="PIRSF" id="PIRSF029218">
    <property type="entry name" value="ParE"/>
    <property type="match status" value="1"/>
</dbReference>
<name>A0ABT8WV56_9FLAO</name>
<keyword evidence="5" id="KW-1185">Reference proteome</keyword>
<dbReference type="InterPro" id="IPR007712">
    <property type="entry name" value="RelE/ParE_toxin"/>
</dbReference>
<organism evidence="4 5">
    <name type="scientific">Flavivirga jejuensis</name>
    <dbReference type="NCBI Taxonomy" id="870487"/>
    <lineage>
        <taxon>Bacteria</taxon>
        <taxon>Pseudomonadati</taxon>
        <taxon>Bacteroidota</taxon>
        <taxon>Flavobacteriia</taxon>
        <taxon>Flavobacteriales</taxon>
        <taxon>Flavobacteriaceae</taxon>
        <taxon>Flavivirga</taxon>
    </lineage>
</organism>
<evidence type="ECO:0000256" key="2">
    <source>
        <dbReference type="ARBA" id="ARBA00022649"/>
    </source>
</evidence>
<dbReference type="Pfam" id="PF05016">
    <property type="entry name" value="ParE_toxin"/>
    <property type="match status" value="1"/>
</dbReference>
<dbReference type="Proteomes" id="UP001176806">
    <property type="component" value="Unassembled WGS sequence"/>
</dbReference>
<gene>
    <name evidence="4" type="ORF">Q4Q40_22990</name>
</gene>
<evidence type="ECO:0000313" key="5">
    <source>
        <dbReference type="Proteomes" id="UP001176806"/>
    </source>
</evidence>
<dbReference type="RefSeq" id="WP_303304407.1">
    <property type="nucleotide sequence ID" value="NZ_BAABDA010000011.1"/>
</dbReference>
<dbReference type="InterPro" id="IPR035093">
    <property type="entry name" value="RelE/ParE_toxin_dom_sf"/>
</dbReference>
<comment type="caution">
    <text evidence="4">The sequence shown here is derived from an EMBL/GenBank/DDBJ whole genome shotgun (WGS) entry which is preliminary data.</text>
</comment>
<accession>A0ABT8WV56</accession>